<dbReference type="AlphaFoldDB" id="A0A9D2EDJ7"/>
<protein>
    <submittedName>
        <fullName evidence="5">TetR family transcriptional regulator</fullName>
    </submittedName>
</protein>
<dbReference type="PRINTS" id="PR00455">
    <property type="entry name" value="HTHTETR"/>
</dbReference>
<dbReference type="InterPro" id="IPR050109">
    <property type="entry name" value="HTH-type_TetR-like_transc_reg"/>
</dbReference>
<dbReference type="Proteomes" id="UP000824037">
    <property type="component" value="Unassembled WGS sequence"/>
</dbReference>
<dbReference type="InterPro" id="IPR001647">
    <property type="entry name" value="HTH_TetR"/>
</dbReference>
<evidence type="ECO:0000256" key="2">
    <source>
        <dbReference type="PROSITE-ProRule" id="PRU00335"/>
    </source>
</evidence>
<keyword evidence="1 2" id="KW-0238">DNA-binding</keyword>
<dbReference type="Pfam" id="PF17933">
    <property type="entry name" value="TetR_C_25"/>
    <property type="match status" value="1"/>
</dbReference>
<evidence type="ECO:0000256" key="1">
    <source>
        <dbReference type="ARBA" id="ARBA00023125"/>
    </source>
</evidence>
<comment type="caution">
    <text evidence="5">The sequence shown here is derived from an EMBL/GenBank/DDBJ whole genome shotgun (WGS) entry which is preliminary data.</text>
</comment>
<feature type="region of interest" description="Disordered" evidence="3">
    <location>
        <begin position="197"/>
        <end position="224"/>
    </location>
</feature>
<accession>A0A9D2EDJ7</accession>
<dbReference type="SUPFAM" id="SSF46689">
    <property type="entry name" value="Homeodomain-like"/>
    <property type="match status" value="1"/>
</dbReference>
<dbReference type="InterPro" id="IPR009057">
    <property type="entry name" value="Homeodomain-like_sf"/>
</dbReference>
<dbReference type="SUPFAM" id="SSF48498">
    <property type="entry name" value="Tetracyclin repressor-like, C-terminal domain"/>
    <property type="match status" value="1"/>
</dbReference>
<dbReference type="GO" id="GO:0000976">
    <property type="term" value="F:transcription cis-regulatory region binding"/>
    <property type="evidence" value="ECO:0007669"/>
    <property type="project" value="TreeGrafter"/>
</dbReference>
<dbReference type="GO" id="GO:0003700">
    <property type="term" value="F:DNA-binding transcription factor activity"/>
    <property type="evidence" value="ECO:0007669"/>
    <property type="project" value="TreeGrafter"/>
</dbReference>
<name>A0A9D2EDJ7_9MICO</name>
<feature type="DNA-binding region" description="H-T-H motif" evidence="2">
    <location>
        <begin position="24"/>
        <end position="43"/>
    </location>
</feature>
<reference evidence="5" key="1">
    <citation type="journal article" date="2021" name="PeerJ">
        <title>Extensive microbial diversity within the chicken gut microbiome revealed by metagenomics and culture.</title>
        <authorList>
            <person name="Gilroy R."/>
            <person name="Ravi A."/>
            <person name="Getino M."/>
            <person name="Pursley I."/>
            <person name="Horton D.L."/>
            <person name="Alikhan N.F."/>
            <person name="Baker D."/>
            <person name="Gharbi K."/>
            <person name="Hall N."/>
            <person name="Watson M."/>
            <person name="Adriaenssens E.M."/>
            <person name="Foster-Nyarko E."/>
            <person name="Jarju S."/>
            <person name="Secka A."/>
            <person name="Antonio M."/>
            <person name="Oren A."/>
            <person name="Chaudhuri R.R."/>
            <person name="La Ragione R."/>
            <person name="Hildebrand F."/>
            <person name="Pallen M.J."/>
        </authorList>
    </citation>
    <scope>NUCLEOTIDE SEQUENCE</scope>
    <source>
        <strain evidence="5">ChiGjej4B4-7305</strain>
    </source>
</reference>
<dbReference type="Gene3D" id="1.10.357.10">
    <property type="entry name" value="Tetracycline Repressor, domain 2"/>
    <property type="match status" value="1"/>
</dbReference>
<evidence type="ECO:0000313" key="6">
    <source>
        <dbReference type="Proteomes" id="UP000824037"/>
    </source>
</evidence>
<dbReference type="EMBL" id="DXBY01000118">
    <property type="protein sequence ID" value="HIZ35508.1"/>
    <property type="molecule type" value="Genomic_DNA"/>
</dbReference>
<dbReference type="PANTHER" id="PTHR30055:SF146">
    <property type="entry name" value="HTH-TYPE TRANSCRIPTIONAL DUAL REGULATOR CECR"/>
    <property type="match status" value="1"/>
</dbReference>
<evidence type="ECO:0000256" key="3">
    <source>
        <dbReference type="SAM" id="MobiDB-lite"/>
    </source>
</evidence>
<dbReference type="Pfam" id="PF00440">
    <property type="entry name" value="TetR_N"/>
    <property type="match status" value="1"/>
</dbReference>
<dbReference type="PANTHER" id="PTHR30055">
    <property type="entry name" value="HTH-TYPE TRANSCRIPTIONAL REGULATOR RUTR"/>
    <property type="match status" value="1"/>
</dbReference>
<evidence type="ECO:0000313" key="5">
    <source>
        <dbReference type="EMBL" id="HIZ35508.1"/>
    </source>
</evidence>
<dbReference type="PROSITE" id="PS50977">
    <property type="entry name" value="HTH_TETR_2"/>
    <property type="match status" value="1"/>
</dbReference>
<dbReference type="InterPro" id="IPR041484">
    <property type="entry name" value="TetR_C_25"/>
</dbReference>
<dbReference type="InterPro" id="IPR036271">
    <property type="entry name" value="Tet_transcr_reg_TetR-rel_C_sf"/>
</dbReference>
<reference evidence="5" key="2">
    <citation type="submission" date="2021-04" db="EMBL/GenBank/DDBJ databases">
        <authorList>
            <person name="Gilroy R."/>
        </authorList>
    </citation>
    <scope>NUCLEOTIDE SEQUENCE</scope>
    <source>
        <strain evidence="5">ChiGjej4B4-7305</strain>
    </source>
</reference>
<proteinExistence type="predicted"/>
<evidence type="ECO:0000259" key="4">
    <source>
        <dbReference type="PROSITE" id="PS50977"/>
    </source>
</evidence>
<gene>
    <name evidence="5" type="ORF">H9815_06995</name>
</gene>
<organism evidence="5 6">
    <name type="scientific">Candidatus Ruania gallistercoris</name>
    <dbReference type="NCBI Taxonomy" id="2838746"/>
    <lineage>
        <taxon>Bacteria</taxon>
        <taxon>Bacillati</taxon>
        <taxon>Actinomycetota</taxon>
        <taxon>Actinomycetes</taxon>
        <taxon>Micrococcales</taxon>
        <taxon>Ruaniaceae</taxon>
        <taxon>Ruania</taxon>
    </lineage>
</organism>
<feature type="domain" description="HTH tetR-type" evidence="4">
    <location>
        <begin position="2"/>
        <end position="61"/>
    </location>
</feature>
<sequence length="224" mass="24384">MSTTRDRILAAAVTCFARDGFDVGLREIGAEAGFSAALVVRHFGSKDGLRQACDDHVAGVIRQVKQQSAASSDMRYVLTQLAQIDTYADILTYTVRSLMTGGELAHQFVEQMIADAIDYLAEGERSGLIRPSADPEGRARYITYSALGAVLVQIRNEYTDGDDLSTLFQDVLDRQLMPSVELYTHGVFTDTRVEDSLRSAGYGSADPTDPPDPDIPPTDEGAQQ</sequence>